<dbReference type="HOGENOM" id="CLU_875060_0_0_1"/>
<dbReference type="EMBL" id="AMQN01001055">
    <property type="status" value="NOT_ANNOTATED_CDS"/>
    <property type="molecule type" value="Genomic_DNA"/>
</dbReference>
<protein>
    <submittedName>
        <fullName evidence="2 3">Uncharacterized protein</fullName>
    </submittedName>
</protein>
<proteinExistence type="predicted"/>
<reference evidence="4" key="1">
    <citation type="submission" date="2012-12" db="EMBL/GenBank/DDBJ databases">
        <authorList>
            <person name="Hellsten U."/>
            <person name="Grimwood J."/>
            <person name="Chapman J.A."/>
            <person name="Shapiro H."/>
            <person name="Aerts A."/>
            <person name="Otillar R.P."/>
            <person name="Terry A.Y."/>
            <person name="Boore J.L."/>
            <person name="Simakov O."/>
            <person name="Marletaz F."/>
            <person name="Cho S.-J."/>
            <person name="Edsinger-Gonzales E."/>
            <person name="Havlak P."/>
            <person name="Kuo D.-H."/>
            <person name="Larsson T."/>
            <person name="Lv J."/>
            <person name="Arendt D."/>
            <person name="Savage R."/>
            <person name="Osoegawa K."/>
            <person name="de Jong P."/>
            <person name="Lindberg D.R."/>
            <person name="Seaver E.C."/>
            <person name="Weisblat D.A."/>
            <person name="Putnam N.H."/>
            <person name="Grigoriev I.V."/>
            <person name="Rokhsar D.S."/>
        </authorList>
    </citation>
    <scope>NUCLEOTIDE SEQUENCE</scope>
    <source>
        <strain evidence="4">I ESC-2004</strain>
    </source>
</reference>
<organism evidence="2">
    <name type="scientific">Capitella teleta</name>
    <name type="common">Polychaete worm</name>
    <dbReference type="NCBI Taxonomy" id="283909"/>
    <lineage>
        <taxon>Eukaryota</taxon>
        <taxon>Metazoa</taxon>
        <taxon>Spiralia</taxon>
        <taxon>Lophotrochozoa</taxon>
        <taxon>Annelida</taxon>
        <taxon>Polychaeta</taxon>
        <taxon>Sedentaria</taxon>
        <taxon>Scolecida</taxon>
        <taxon>Capitellidae</taxon>
        <taxon>Capitella</taxon>
    </lineage>
</organism>
<gene>
    <name evidence="2" type="ORF">CAPTEDRAFT_207031</name>
</gene>
<evidence type="ECO:0000313" key="3">
    <source>
        <dbReference type="EnsemblMetazoa" id="CapteP207031"/>
    </source>
</evidence>
<sequence length="318" mass="36458">MDSELAAEMHKELCELAAMIKADKEYKKVVWYERDYSYKAKANPNIERQLRWLKDICRLKSENKSQAAEIKAKDRSIKDLTEKSTSNDARITALELKVAYYASLSRCTQHDICTRDDCIRDLKKLIVQEKTLSHNLKSEQEIAISTCKKYAEEMVALRKKEFNTLAVAINIHKCGLELQKKLEESKKAPRNRKTHQLSPQDEVTRLNASTRTGVIETYSSSETEMPAQDTQSNVPGQRARSTDADDNLTEIFWEQQKEIERMQKFIDFQASEMSGMLEMTAKQKKRIAGLQKELLAARKIQKKTVKTSNSSTVVGNVL</sequence>
<feature type="region of interest" description="Disordered" evidence="1">
    <location>
        <begin position="184"/>
        <end position="206"/>
    </location>
</feature>
<reference evidence="2 4" key="2">
    <citation type="journal article" date="2013" name="Nature">
        <title>Insights into bilaterian evolution from three spiralian genomes.</title>
        <authorList>
            <person name="Simakov O."/>
            <person name="Marletaz F."/>
            <person name="Cho S.J."/>
            <person name="Edsinger-Gonzales E."/>
            <person name="Havlak P."/>
            <person name="Hellsten U."/>
            <person name="Kuo D.H."/>
            <person name="Larsson T."/>
            <person name="Lv J."/>
            <person name="Arendt D."/>
            <person name="Savage R."/>
            <person name="Osoegawa K."/>
            <person name="de Jong P."/>
            <person name="Grimwood J."/>
            <person name="Chapman J.A."/>
            <person name="Shapiro H."/>
            <person name="Aerts A."/>
            <person name="Otillar R.P."/>
            <person name="Terry A.Y."/>
            <person name="Boore J.L."/>
            <person name="Grigoriev I.V."/>
            <person name="Lindberg D.R."/>
            <person name="Seaver E.C."/>
            <person name="Weisblat D.A."/>
            <person name="Putnam N.H."/>
            <person name="Rokhsar D.S."/>
        </authorList>
    </citation>
    <scope>NUCLEOTIDE SEQUENCE</scope>
    <source>
        <strain evidence="2 4">I ESC-2004</strain>
    </source>
</reference>
<reference evidence="3" key="3">
    <citation type="submission" date="2015-06" db="UniProtKB">
        <authorList>
            <consortium name="EnsemblMetazoa"/>
        </authorList>
    </citation>
    <scope>IDENTIFICATION</scope>
</reference>
<feature type="compositionally biased region" description="Polar residues" evidence="1">
    <location>
        <begin position="219"/>
        <end position="235"/>
    </location>
</feature>
<dbReference type="EnsemblMetazoa" id="CapteT207031">
    <property type="protein sequence ID" value="CapteP207031"/>
    <property type="gene ID" value="CapteG207031"/>
</dbReference>
<evidence type="ECO:0000313" key="4">
    <source>
        <dbReference type="Proteomes" id="UP000014760"/>
    </source>
</evidence>
<feature type="compositionally biased region" description="Polar residues" evidence="1">
    <location>
        <begin position="196"/>
        <end position="206"/>
    </location>
</feature>
<dbReference type="Proteomes" id="UP000014760">
    <property type="component" value="Unassembled WGS sequence"/>
</dbReference>
<evidence type="ECO:0000256" key="1">
    <source>
        <dbReference type="SAM" id="MobiDB-lite"/>
    </source>
</evidence>
<dbReference type="EMBL" id="KB298688">
    <property type="protein sequence ID" value="ELU08953.1"/>
    <property type="molecule type" value="Genomic_DNA"/>
</dbReference>
<evidence type="ECO:0000313" key="2">
    <source>
        <dbReference type="EMBL" id="ELU08953.1"/>
    </source>
</evidence>
<keyword evidence="4" id="KW-1185">Reference proteome</keyword>
<feature type="region of interest" description="Disordered" evidence="1">
    <location>
        <begin position="219"/>
        <end position="243"/>
    </location>
</feature>
<name>R7US35_CAPTE</name>
<dbReference type="AlphaFoldDB" id="R7US35"/>
<accession>R7US35</accession>